<dbReference type="Proteomes" id="UP000507222">
    <property type="component" value="Unassembled WGS sequence"/>
</dbReference>
<evidence type="ECO:0000313" key="2">
    <source>
        <dbReference type="Proteomes" id="UP000507222"/>
    </source>
</evidence>
<sequence>MLHCLDDDVLVDLPFNQFKIKNSKQPTLAPNPTACTLLTYLFLQIHSLAAAHSGAGKVKVALAAIVANHLVVNLTLSVEGAIEVASRVRNTETERPVLLGSND</sequence>
<dbReference type="EMBL" id="CAEKDK010000004">
    <property type="protein sequence ID" value="CAB4278457.1"/>
    <property type="molecule type" value="Genomic_DNA"/>
</dbReference>
<evidence type="ECO:0000313" key="1">
    <source>
        <dbReference type="EMBL" id="CAB4278457.1"/>
    </source>
</evidence>
<protein>
    <submittedName>
        <fullName evidence="1">Uncharacterized protein</fullName>
    </submittedName>
</protein>
<proteinExistence type="predicted"/>
<dbReference type="AlphaFoldDB" id="A0A6J5URR0"/>
<organism evidence="1 2">
    <name type="scientific">Prunus armeniaca</name>
    <name type="common">Apricot</name>
    <name type="synonym">Armeniaca vulgaris</name>
    <dbReference type="NCBI Taxonomy" id="36596"/>
    <lineage>
        <taxon>Eukaryota</taxon>
        <taxon>Viridiplantae</taxon>
        <taxon>Streptophyta</taxon>
        <taxon>Embryophyta</taxon>
        <taxon>Tracheophyta</taxon>
        <taxon>Spermatophyta</taxon>
        <taxon>Magnoliopsida</taxon>
        <taxon>eudicotyledons</taxon>
        <taxon>Gunneridae</taxon>
        <taxon>Pentapetalae</taxon>
        <taxon>rosids</taxon>
        <taxon>fabids</taxon>
        <taxon>Rosales</taxon>
        <taxon>Rosaceae</taxon>
        <taxon>Amygdaloideae</taxon>
        <taxon>Amygdaleae</taxon>
        <taxon>Prunus</taxon>
    </lineage>
</organism>
<name>A0A6J5URR0_PRUAR</name>
<gene>
    <name evidence="1" type="ORF">CURHAP_LOCUS29422</name>
</gene>
<accession>A0A6J5URR0</accession>
<reference evidence="1 2" key="1">
    <citation type="submission" date="2020-05" db="EMBL/GenBank/DDBJ databases">
        <authorList>
            <person name="Campoy J."/>
            <person name="Schneeberger K."/>
            <person name="Spophaly S."/>
        </authorList>
    </citation>
    <scope>NUCLEOTIDE SEQUENCE [LARGE SCALE GENOMIC DNA]</scope>
    <source>
        <strain evidence="1">PruArmRojPasFocal</strain>
    </source>
</reference>